<name>A0A502BZB8_9GAMM</name>
<proteinExistence type="predicted"/>
<evidence type="ECO:0000313" key="2">
    <source>
        <dbReference type="Proteomes" id="UP000319486"/>
    </source>
</evidence>
<dbReference type="EMBL" id="RCZO01000009">
    <property type="protein sequence ID" value="TPG05868.1"/>
    <property type="molecule type" value="Genomic_DNA"/>
</dbReference>
<accession>A0A502BZB8</accession>
<sequence length="104" mass="11661">MAEPAERLRIVGFDLPSISSWPVGVRQHVFALLSLRPSSEWMKAFDAELEEARRDLRDASPIIEGDRIVFLALPSNVGSLRMALNDLVRGTEARLSQRDPGHPR</sequence>
<dbReference type="RefSeq" id="WP_140654005.1">
    <property type="nucleotide sequence ID" value="NZ_RCZO01000009.1"/>
</dbReference>
<dbReference type="Proteomes" id="UP000319486">
    <property type="component" value="Unassembled WGS sequence"/>
</dbReference>
<dbReference type="AlphaFoldDB" id="A0A502BZB8"/>
<reference evidence="1 2" key="1">
    <citation type="journal article" date="2019" name="Environ. Microbiol.">
        <title>Species interactions and distinct microbial communities in high Arctic permafrost affected cryosols are associated with the CH4 and CO2 gas fluxes.</title>
        <authorList>
            <person name="Altshuler I."/>
            <person name="Hamel J."/>
            <person name="Turney S."/>
            <person name="Magnuson E."/>
            <person name="Levesque R."/>
            <person name="Greer C."/>
            <person name="Whyte L.G."/>
        </authorList>
    </citation>
    <scope>NUCLEOTIDE SEQUENCE [LARGE SCALE GENOMIC DNA]</scope>
    <source>
        <strain evidence="1 2">S13Y</strain>
    </source>
</reference>
<comment type="caution">
    <text evidence="1">The sequence shown here is derived from an EMBL/GenBank/DDBJ whole genome shotgun (WGS) entry which is preliminary data.</text>
</comment>
<protein>
    <submittedName>
        <fullName evidence="1">Uncharacterized protein</fullName>
    </submittedName>
</protein>
<evidence type="ECO:0000313" key="1">
    <source>
        <dbReference type="EMBL" id="TPG05868.1"/>
    </source>
</evidence>
<organism evidence="1 2">
    <name type="scientific">Rhodanobacter glycinis</name>
    <dbReference type="NCBI Taxonomy" id="582702"/>
    <lineage>
        <taxon>Bacteria</taxon>
        <taxon>Pseudomonadati</taxon>
        <taxon>Pseudomonadota</taxon>
        <taxon>Gammaproteobacteria</taxon>
        <taxon>Lysobacterales</taxon>
        <taxon>Rhodanobacteraceae</taxon>
        <taxon>Rhodanobacter</taxon>
    </lineage>
</organism>
<gene>
    <name evidence="1" type="ORF">EAH88_14560</name>
</gene>
<keyword evidence="2" id="KW-1185">Reference proteome</keyword>